<accession>A0AAV9US70</accession>
<dbReference type="SUPFAM" id="SSF52113">
    <property type="entry name" value="BRCT domain"/>
    <property type="match status" value="1"/>
</dbReference>
<feature type="compositionally biased region" description="Basic residues" evidence="1">
    <location>
        <begin position="9"/>
        <end position="24"/>
    </location>
</feature>
<feature type="region of interest" description="Disordered" evidence="1">
    <location>
        <begin position="371"/>
        <end position="458"/>
    </location>
</feature>
<evidence type="ECO:0000313" key="2">
    <source>
        <dbReference type="EMBL" id="KAK6347311.1"/>
    </source>
</evidence>
<sequence>MDATPALRRSARKPASRAGRKHTPAKQPSTPLPPPKFANAIALDRTPATAKTGKKAVRFAVETPPSYDKENDVPSEDELLAATIVPTPKSSKPHQKLATPTPKKTTRIQLQPRTPRTPATLPPSNNLKRKLASEEGELETPRDRRKLLRIAQASPDKTPGKRRIAQPASSKKLQLAMQSSTVTITTPATPSASSIPVYRPAAPLETPARRPPKPLKDVTPALRASAAAFPNISPPRASALFTPAAKRSVVATPAAKDIFSSSDSFVCPATTALSKGWQFGSTLAPNPRPETAAPLAGLATPARRPAVPGGSLLFAAATAGMANVNKPSKGIAMSCPPKRPILAPGVSVSKHSDVDQQAKVSVLATPARRPDFSFAQPTRSSIAKSTPPRVSPLKEAPKRPPGLSPLKSEVTIADVRERSPVSKAVDPRTPLSTKPKRRPVFAPSPQRADIVEEEEEEEPAELVTSLSKMRLAAAAVDPFADITGTPARTVGFNCAGTPTNRKLNFASPQRSPGRVRFKSDFDIYVDPETKPASPTDKHNDIIGVVAQKGKDKDSLTTQEVFGNSPPKTLGTRRESGLFLSSPDRTVSIGPFTARISSRSSPLKREYEKDLRRVSGAASLAGSPAGNFFLDAMSEGATKLVHKRTVIVPLKGFEDDESEDEDEEMQFTSPRTAQEVEEADEDKEEAGPLADVTAFLDVRTSDGADASASFAQDLQRLGAKVVKRWRTTVSARGEVVNVAGVNVVVFKDGCSGTVAKAKRAKVPCVGVGWVKECVKRGDKVPVCGEYLVDDSTTLGLKKQRNNSMVPRPNKHATPRKTGVVDEYGSPVASARKRLNFA</sequence>
<dbReference type="AlphaFoldDB" id="A0AAV9US70"/>
<feature type="region of interest" description="Disordered" evidence="1">
    <location>
        <begin position="84"/>
        <end position="176"/>
    </location>
</feature>
<feature type="region of interest" description="Disordered" evidence="1">
    <location>
        <begin position="799"/>
        <end position="819"/>
    </location>
</feature>
<evidence type="ECO:0000256" key="1">
    <source>
        <dbReference type="SAM" id="MobiDB-lite"/>
    </source>
</evidence>
<comment type="caution">
    <text evidence="2">The sequence shown here is derived from an EMBL/GenBank/DDBJ whole genome shotgun (WGS) entry which is preliminary data.</text>
</comment>
<evidence type="ECO:0000313" key="3">
    <source>
        <dbReference type="Proteomes" id="UP001375240"/>
    </source>
</evidence>
<gene>
    <name evidence="2" type="ORF">TWF696_007382</name>
</gene>
<feature type="compositionally biased region" description="Acidic residues" evidence="1">
    <location>
        <begin position="653"/>
        <end position="664"/>
    </location>
</feature>
<feature type="compositionally biased region" description="Polar residues" evidence="1">
    <location>
        <begin position="167"/>
        <end position="176"/>
    </location>
</feature>
<name>A0AAV9US70_9PEZI</name>
<dbReference type="Gene3D" id="3.40.50.10190">
    <property type="entry name" value="BRCT domain"/>
    <property type="match status" value="1"/>
</dbReference>
<dbReference type="CDD" id="cd17716">
    <property type="entry name" value="BRCT_microcephalin_rpt1"/>
    <property type="match status" value="1"/>
</dbReference>
<proteinExistence type="predicted"/>
<feature type="compositionally biased region" description="Polar residues" evidence="1">
    <location>
        <begin position="375"/>
        <end position="384"/>
    </location>
</feature>
<dbReference type="InterPro" id="IPR036420">
    <property type="entry name" value="BRCT_dom_sf"/>
</dbReference>
<reference evidence="2 3" key="1">
    <citation type="submission" date="2019-10" db="EMBL/GenBank/DDBJ databases">
        <authorList>
            <person name="Palmer J.M."/>
        </authorList>
    </citation>
    <scope>NUCLEOTIDE SEQUENCE [LARGE SCALE GENOMIC DNA]</scope>
    <source>
        <strain evidence="2 3">TWF696</strain>
    </source>
</reference>
<feature type="region of interest" description="Disordered" evidence="1">
    <location>
        <begin position="653"/>
        <end position="683"/>
    </location>
</feature>
<feature type="region of interest" description="Disordered" evidence="1">
    <location>
        <begin position="1"/>
        <end position="38"/>
    </location>
</feature>
<dbReference type="Proteomes" id="UP001375240">
    <property type="component" value="Unassembled WGS sequence"/>
</dbReference>
<dbReference type="EMBL" id="JAVHNQ010000005">
    <property type="protein sequence ID" value="KAK6347311.1"/>
    <property type="molecule type" value="Genomic_DNA"/>
</dbReference>
<feature type="compositionally biased region" description="Acidic residues" evidence="1">
    <location>
        <begin position="674"/>
        <end position="683"/>
    </location>
</feature>
<keyword evidence="3" id="KW-1185">Reference proteome</keyword>
<organism evidence="2 3">
    <name type="scientific">Orbilia brochopaga</name>
    <dbReference type="NCBI Taxonomy" id="3140254"/>
    <lineage>
        <taxon>Eukaryota</taxon>
        <taxon>Fungi</taxon>
        <taxon>Dikarya</taxon>
        <taxon>Ascomycota</taxon>
        <taxon>Pezizomycotina</taxon>
        <taxon>Orbiliomycetes</taxon>
        <taxon>Orbiliales</taxon>
        <taxon>Orbiliaceae</taxon>
        <taxon>Orbilia</taxon>
    </lineage>
</organism>
<evidence type="ECO:0008006" key="4">
    <source>
        <dbReference type="Google" id="ProtNLM"/>
    </source>
</evidence>
<feature type="compositionally biased region" description="Low complexity" evidence="1">
    <location>
        <begin position="109"/>
        <end position="123"/>
    </location>
</feature>
<protein>
    <recommendedName>
        <fullName evidence="4">BRCT domain-containing protein</fullName>
    </recommendedName>
</protein>